<evidence type="ECO:0000256" key="4">
    <source>
        <dbReference type="ARBA" id="ARBA00023004"/>
    </source>
</evidence>
<evidence type="ECO:0000256" key="5">
    <source>
        <dbReference type="ARBA" id="ARBA00023014"/>
    </source>
</evidence>
<evidence type="ECO:0000256" key="2">
    <source>
        <dbReference type="ARBA" id="ARBA00022723"/>
    </source>
</evidence>
<dbReference type="Pfam" id="PF12831">
    <property type="entry name" value="FAD_oxidored"/>
    <property type="match status" value="1"/>
</dbReference>
<keyword evidence="7" id="KW-1185">Reference proteome</keyword>
<dbReference type="AlphaFoldDB" id="A0A938X7L3"/>
<dbReference type="PANTHER" id="PTHR43498">
    <property type="entry name" value="FERREDOXIN:COB-COM HETERODISULFIDE REDUCTASE SUBUNIT A"/>
    <property type="match status" value="1"/>
</dbReference>
<dbReference type="GO" id="GO:0046872">
    <property type="term" value="F:metal ion binding"/>
    <property type="evidence" value="ECO:0007669"/>
    <property type="project" value="UniProtKB-KW"/>
</dbReference>
<evidence type="ECO:0000313" key="6">
    <source>
        <dbReference type="EMBL" id="MBM6921977.1"/>
    </source>
</evidence>
<accession>A0A938X7L3</accession>
<dbReference type="RefSeq" id="WP_204448380.1">
    <property type="nucleotide sequence ID" value="NZ_JACJKY010000037.1"/>
</dbReference>
<gene>
    <name evidence="6" type="ORF">H6A12_12590</name>
</gene>
<keyword evidence="3" id="KW-0560">Oxidoreductase</keyword>
<dbReference type="SUPFAM" id="SSF51905">
    <property type="entry name" value="FAD/NAD(P)-binding domain"/>
    <property type="match status" value="1"/>
</dbReference>
<protein>
    <submittedName>
        <fullName evidence="6">FAD-dependent oxidoreductase</fullName>
    </submittedName>
</protein>
<organism evidence="6 7">
    <name type="scientific">Merdimmobilis hominis</name>
    <dbReference type="NCBI Taxonomy" id="2897707"/>
    <lineage>
        <taxon>Bacteria</taxon>
        <taxon>Bacillati</taxon>
        <taxon>Bacillota</taxon>
        <taxon>Clostridia</taxon>
        <taxon>Eubacteriales</taxon>
        <taxon>Oscillospiraceae</taxon>
        <taxon>Merdimmobilis</taxon>
    </lineage>
</organism>
<name>A0A938X7L3_9FIRM</name>
<keyword evidence="4" id="KW-0408">Iron</keyword>
<evidence type="ECO:0000256" key="3">
    <source>
        <dbReference type="ARBA" id="ARBA00023002"/>
    </source>
</evidence>
<sequence>METVQYQRMLPVDPVFYDVVVIGGGTAGAVAAIAASREGVKTLLIERYGCLGGTQTMALVTPIMHEGMRTSNAESYVSRMIRERMEQDGTAFKRTGNHSTWFDTERLKATLEQLVVESGCTICYDTVCSDVLAENGTVKGIVVTDKMGMRVVQGKQFIDCTADGDVCVSAGASYEQGDPITGNNQSVTLRFELSNVDLDAFGDFLEQGGQHDGYTRYPEFSTYAPHACPAFDALIQQHVALGTLTAQDASYMQMFSMPGSERTLSFNCPELGGGSNVLKNSTLTQKYIAGRQAVLRVYAFYRNYVPGFSHCVLSKFAPMMGIRESRRIRTDGWLSVADVLAYRKFDDAIAMSDYEIDIHKAVDTQRGEMEQPHYDKTVPEDKRYYTISYRAVLVSGFENLLVAGRCAGADFYAQSTLRVQHTCRYLGEAAGIGAALAVKQSCTPREIDGRLVRQIMQQNGADLY</sequence>
<keyword evidence="2" id="KW-0479">Metal-binding</keyword>
<evidence type="ECO:0000256" key="1">
    <source>
        <dbReference type="ARBA" id="ARBA00022485"/>
    </source>
</evidence>
<dbReference type="EMBL" id="JACJKY010000037">
    <property type="protein sequence ID" value="MBM6921977.1"/>
    <property type="molecule type" value="Genomic_DNA"/>
</dbReference>
<proteinExistence type="predicted"/>
<dbReference type="InterPro" id="IPR036188">
    <property type="entry name" value="FAD/NAD-bd_sf"/>
</dbReference>
<dbReference type="Proteomes" id="UP000774750">
    <property type="component" value="Unassembled WGS sequence"/>
</dbReference>
<keyword evidence="1" id="KW-0004">4Fe-4S</keyword>
<dbReference type="PANTHER" id="PTHR43498:SF1">
    <property type="entry name" value="COB--COM HETERODISULFIDE REDUCTASE IRON-SULFUR SUBUNIT A"/>
    <property type="match status" value="1"/>
</dbReference>
<dbReference type="GO" id="GO:0016491">
    <property type="term" value="F:oxidoreductase activity"/>
    <property type="evidence" value="ECO:0007669"/>
    <property type="project" value="UniProtKB-KW"/>
</dbReference>
<reference evidence="6" key="1">
    <citation type="submission" date="2020-08" db="EMBL/GenBank/DDBJ databases">
        <authorList>
            <person name="Cejkova D."/>
            <person name="Kubasova T."/>
            <person name="Jahodarova E."/>
            <person name="Rychlik I."/>
        </authorList>
    </citation>
    <scope>NUCLEOTIDE SEQUENCE</scope>
    <source>
        <strain evidence="6">An559</strain>
    </source>
</reference>
<keyword evidence="5" id="KW-0411">Iron-sulfur</keyword>
<dbReference type="InterPro" id="IPR039650">
    <property type="entry name" value="HdrA-like"/>
</dbReference>
<dbReference type="Gene3D" id="3.50.50.60">
    <property type="entry name" value="FAD/NAD(P)-binding domain"/>
    <property type="match status" value="1"/>
</dbReference>
<reference evidence="6" key="2">
    <citation type="journal article" date="2021" name="Sci. Rep.">
        <title>The distribution of antibiotic resistance genes in chicken gut microbiota commensals.</title>
        <authorList>
            <person name="Juricova H."/>
            <person name="Matiasovicova J."/>
            <person name="Kubasova T."/>
            <person name="Cejkova D."/>
            <person name="Rychlik I."/>
        </authorList>
    </citation>
    <scope>NUCLEOTIDE SEQUENCE</scope>
    <source>
        <strain evidence="6">An559</strain>
    </source>
</reference>
<evidence type="ECO:0000313" key="7">
    <source>
        <dbReference type="Proteomes" id="UP000774750"/>
    </source>
</evidence>
<dbReference type="GO" id="GO:0051539">
    <property type="term" value="F:4 iron, 4 sulfur cluster binding"/>
    <property type="evidence" value="ECO:0007669"/>
    <property type="project" value="UniProtKB-KW"/>
</dbReference>
<comment type="caution">
    <text evidence="6">The sequence shown here is derived from an EMBL/GenBank/DDBJ whole genome shotgun (WGS) entry which is preliminary data.</text>
</comment>